<reference evidence="2" key="1">
    <citation type="submission" date="2021-04" db="EMBL/GenBank/DDBJ databases">
        <authorList>
            <person name="Tunstrom K."/>
        </authorList>
    </citation>
    <scope>NUCLEOTIDE SEQUENCE</scope>
</reference>
<dbReference type="EMBL" id="CAJQZP010001146">
    <property type="protein sequence ID" value="CAG5021863.1"/>
    <property type="molecule type" value="Genomic_DNA"/>
</dbReference>
<proteinExistence type="predicted"/>
<name>A0A8S3XIF2_PARAO</name>
<evidence type="ECO:0000313" key="3">
    <source>
        <dbReference type="Proteomes" id="UP000691718"/>
    </source>
</evidence>
<keyword evidence="1" id="KW-0732">Signal</keyword>
<dbReference type="Proteomes" id="UP000691718">
    <property type="component" value="Unassembled WGS sequence"/>
</dbReference>
<evidence type="ECO:0000256" key="1">
    <source>
        <dbReference type="SAM" id="SignalP"/>
    </source>
</evidence>
<gene>
    <name evidence="2" type="ORF">PAPOLLO_LOCUS17628</name>
</gene>
<organism evidence="2 3">
    <name type="scientific">Parnassius apollo</name>
    <name type="common">Apollo butterfly</name>
    <name type="synonym">Papilio apollo</name>
    <dbReference type="NCBI Taxonomy" id="110799"/>
    <lineage>
        <taxon>Eukaryota</taxon>
        <taxon>Metazoa</taxon>
        <taxon>Ecdysozoa</taxon>
        <taxon>Arthropoda</taxon>
        <taxon>Hexapoda</taxon>
        <taxon>Insecta</taxon>
        <taxon>Pterygota</taxon>
        <taxon>Neoptera</taxon>
        <taxon>Endopterygota</taxon>
        <taxon>Lepidoptera</taxon>
        <taxon>Glossata</taxon>
        <taxon>Ditrysia</taxon>
        <taxon>Papilionoidea</taxon>
        <taxon>Papilionidae</taxon>
        <taxon>Parnassiinae</taxon>
        <taxon>Parnassini</taxon>
        <taxon>Parnassius</taxon>
        <taxon>Parnassius</taxon>
    </lineage>
</organism>
<protein>
    <submittedName>
        <fullName evidence="2">(apollo) hypothetical protein</fullName>
    </submittedName>
</protein>
<dbReference type="AlphaFoldDB" id="A0A8S3XIF2"/>
<feature type="chain" id="PRO_5035740666" evidence="1">
    <location>
        <begin position="18"/>
        <end position="132"/>
    </location>
</feature>
<accession>A0A8S3XIF2</accession>
<feature type="signal peptide" evidence="1">
    <location>
        <begin position="1"/>
        <end position="17"/>
    </location>
</feature>
<comment type="caution">
    <text evidence="2">The sequence shown here is derived from an EMBL/GenBank/DDBJ whole genome shotgun (WGS) entry which is preliminary data.</text>
</comment>
<sequence>MAVVIAVAWTHVAISNALLNMAVKKKITIEQKYLEVGHTQIEGDAMHSLIEWRMRNRIINVPGDYVQIIESARNNSFDIKYLEQNFSKSSVIFQATKALALDDHQETLVTDIRALMYSPSGENSYKLQFEEP</sequence>
<dbReference type="OrthoDB" id="7367179at2759"/>
<keyword evidence="3" id="KW-1185">Reference proteome</keyword>
<evidence type="ECO:0000313" key="2">
    <source>
        <dbReference type="EMBL" id="CAG5021863.1"/>
    </source>
</evidence>